<protein>
    <submittedName>
        <fullName evidence="3">Uncharacterized protein</fullName>
    </submittedName>
</protein>
<organism evidence="3 4">
    <name type="scientific">Streptomyces enissocaesilis</name>
    <dbReference type="NCBI Taxonomy" id="332589"/>
    <lineage>
        <taxon>Bacteria</taxon>
        <taxon>Bacillati</taxon>
        <taxon>Actinomycetota</taxon>
        <taxon>Actinomycetes</taxon>
        <taxon>Kitasatosporales</taxon>
        <taxon>Streptomycetaceae</taxon>
        <taxon>Streptomyces</taxon>
        <taxon>Streptomyces rochei group</taxon>
    </lineage>
</organism>
<keyword evidence="2" id="KW-1133">Transmembrane helix</keyword>
<feature type="compositionally biased region" description="Low complexity" evidence="1">
    <location>
        <begin position="49"/>
        <end position="58"/>
    </location>
</feature>
<keyword evidence="2" id="KW-0472">Membrane</keyword>
<sequence>MVRNGFADTVTPVTQEQTVRASNPARPSRSLLLVGAALLTATLAASIGSAPGSAGADGRASKGTSVSAGQD</sequence>
<evidence type="ECO:0000256" key="1">
    <source>
        <dbReference type="SAM" id="MobiDB-lite"/>
    </source>
</evidence>
<dbReference type="EMBL" id="BAAAUD010000047">
    <property type="protein sequence ID" value="GAA2958440.1"/>
    <property type="molecule type" value="Genomic_DNA"/>
</dbReference>
<feature type="compositionally biased region" description="Polar residues" evidence="1">
    <location>
        <begin position="62"/>
        <end position="71"/>
    </location>
</feature>
<feature type="compositionally biased region" description="Polar residues" evidence="1">
    <location>
        <begin position="11"/>
        <end position="21"/>
    </location>
</feature>
<proteinExistence type="predicted"/>
<keyword evidence="2" id="KW-0812">Transmembrane</keyword>
<comment type="caution">
    <text evidence="3">The sequence shown here is derived from an EMBL/GenBank/DDBJ whole genome shotgun (WGS) entry which is preliminary data.</text>
</comment>
<keyword evidence="4" id="KW-1185">Reference proteome</keyword>
<accession>A0ABP6K1B7</accession>
<feature type="region of interest" description="Disordered" evidence="1">
    <location>
        <begin position="49"/>
        <end position="71"/>
    </location>
</feature>
<dbReference type="Proteomes" id="UP001500403">
    <property type="component" value="Unassembled WGS sequence"/>
</dbReference>
<gene>
    <name evidence="3" type="ORF">GCM10010446_49570</name>
</gene>
<feature type="region of interest" description="Disordered" evidence="1">
    <location>
        <begin position="1"/>
        <end position="25"/>
    </location>
</feature>
<reference evidence="4" key="1">
    <citation type="journal article" date="2019" name="Int. J. Syst. Evol. Microbiol.">
        <title>The Global Catalogue of Microorganisms (GCM) 10K type strain sequencing project: providing services to taxonomists for standard genome sequencing and annotation.</title>
        <authorList>
            <consortium name="The Broad Institute Genomics Platform"/>
            <consortium name="The Broad Institute Genome Sequencing Center for Infectious Disease"/>
            <person name="Wu L."/>
            <person name="Ma J."/>
        </authorList>
    </citation>
    <scope>NUCLEOTIDE SEQUENCE [LARGE SCALE GENOMIC DNA]</scope>
    <source>
        <strain evidence="4">JCM 9088</strain>
    </source>
</reference>
<feature type="transmembrane region" description="Helical" evidence="2">
    <location>
        <begin position="30"/>
        <end position="50"/>
    </location>
</feature>
<evidence type="ECO:0000313" key="3">
    <source>
        <dbReference type="EMBL" id="GAA2958440.1"/>
    </source>
</evidence>
<name>A0ABP6K1B7_9ACTN</name>
<evidence type="ECO:0000313" key="4">
    <source>
        <dbReference type="Proteomes" id="UP001500403"/>
    </source>
</evidence>
<evidence type="ECO:0000256" key="2">
    <source>
        <dbReference type="SAM" id="Phobius"/>
    </source>
</evidence>